<accession>A0A5Q3Q6E9</accession>
<dbReference type="AlphaFoldDB" id="A0A5Q3Q6E9"/>
<sequence length="58" mass="6131">MSGNSNPLVHSTRAVTRARVGAPRGSTPDGHVLDHGNRIRIGLSRRVTRALTGICVGE</sequence>
<dbReference type="EMBL" id="CP045929">
    <property type="protein sequence ID" value="QGK70178.1"/>
    <property type="molecule type" value="Genomic_DNA"/>
</dbReference>
<name>A0A5Q3Q6E9_9PSEU</name>
<dbReference type="RefSeq" id="WP_154076762.1">
    <property type="nucleotide sequence ID" value="NZ_CP045929.1"/>
</dbReference>
<evidence type="ECO:0000313" key="3">
    <source>
        <dbReference type="Proteomes" id="UP000371041"/>
    </source>
</evidence>
<protein>
    <submittedName>
        <fullName evidence="2">Uncharacterized protein</fullName>
    </submittedName>
</protein>
<dbReference type="Proteomes" id="UP000371041">
    <property type="component" value="Chromosome"/>
</dbReference>
<organism evidence="2 3">
    <name type="scientific">Allosaccharopolyspora coralli</name>
    <dbReference type="NCBI Taxonomy" id="2665642"/>
    <lineage>
        <taxon>Bacteria</taxon>
        <taxon>Bacillati</taxon>
        <taxon>Actinomycetota</taxon>
        <taxon>Actinomycetes</taxon>
        <taxon>Pseudonocardiales</taxon>
        <taxon>Pseudonocardiaceae</taxon>
        <taxon>Allosaccharopolyspora</taxon>
    </lineage>
</organism>
<dbReference type="KEGG" id="sace:GIY23_12150"/>
<reference evidence="3" key="1">
    <citation type="submission" date="2019-11" db="EMBL/GenBank/DDBJ databases">
        <title>The complete genome sequence of Saccharopolyspora sp. E2A.</title>
        <authorList>
            <person name="Zhang G."/>
        </authorList>
    </citation>
    <scope>NUCLEOTIDE SEQUENCE [LARGE SCALE GENOMIC DNA]</scope>
    <source>
        <strain evidence="3">E2A</strain>
    </source>
</reference>
<gene>
    <name evidence="2" type="ORF">GIY23_12150</name>
</gene>
<evidence type="ECO:0000313" key="2">
    <source>
        <dbReference type="EMBL" id="QGK70178.1"/>
    </source>
</evidence>
<evidence type="ECO:0000256" key="1">
    <source>
        <dbReference type="SAM" id="MobiDB-lite"/>
    </source>
</evidence>
<feature type="region of interest" description="Disordered" evidence="1">
    <location>
        <begin position="1"/>
        <end position="35"/>
    </location>
</feature>
<keyword evidence="3" id="KW-1185">Reference proteome</keyword>
<proteinExistence type="predicted"/>